<feature type="domain" description="Peptidase M15C" evidence="2">
    <location>
        <begin position="210"/>
        <end position="274"/>
    </location>
</feature>
<sequence>MLIFLALLYFCLACSLIWLACFPGGRASVLHFLGGLQRRFQMRTGGWRASGGSALRDAGPALRWRWRRGATDLRGWIRKHRAFVAVGLPLVLIPPLVALLLRRPDMLPGYEPSDTIVDAQVAALLKGEQLVPPASLPPVAFTTREVELVRPMLVDASRNWGLMHPDFNQRLLLVFRIMKEKYGYEMALLEGYRSPARQDLLAKMGSAVTNAKAFQSWHQYGLAADCAFLRDGKLVISEKDPWAMRGYQLYGEVAESLGLTWGGRWTMMDLGHTELRLRGVMRR</sequence>
<dbReference type="RefSeq" id="WP_379767275.1">
    <property type="nucleotide sequence ID" value="NZ_JBHSMZ010000001.1"/>
</dbReference>
<protein>
    <submittedName>
        <fullName evidence="3">M15 family metallopeptidase</fullName>
    </submittedName>
</protein>
<proteinExistence type="predicted"/>
<keyword evidence="4" id="KW-1185">Reference proteome</keyword>
<keyword evidence="1" id="KW-1133">Transmembrane helix</keyword>
<dbReference type="EMBL" id="JBHSMZ010000001">
    <property type="protein sequence ID" value="MFC5547634.1"/>
    <property type="molecule type" value="Genomic_DNA"/>
</dbReference>
<evidence type="ECO:0000313" key="4">
    <source>
        <dbReference type="Proteomes" id="UP001596086"/>
    </source>
</evidence>
<keyword evidence="1" id="KW-0472">Membrane</keyword>
<accession>A0ABW0RS08</accession>
<feature type="transmembrane region" description="Helical" evidence="1">
    <location>
        <begin position="82"/>
        <end position="101"/>
    </location>
</feature>
<reference evidence="4" key="1">
    <citation type="journal article" date="2019" name="Int. J. Syst. Evol. Microbiol.">
        <title>The Global Catalogue of Microorganisms (GCM) 10K type strain sequencing project: providing services to taxonomists for standard genome sequencing and annotation.</title>
        <authorList>
            <consortium name="The Broad Institute Genomics Platform"/>
            <consortium name="The Broad Institute Genome Sequencing Center for Infectious Disease"/>
            <person name="Wu L."/>
            <person name="Ma J."/>
        </authorList>
    </citation>
    <scope>NUCLEOTIDE SEQUENCE [LARGE SCALE GENOMIC DNA]</scope>
    <source>
        <strain evidence="4">CGMCC 4.5798</strain>
    </source>
</reference>
<comment type="caution">
    <text evidence="3">The sequence shown here is derived from an EMBL/GenBank/DDBJ whole genome shotgun (WGS) entry which is preliminary data.</text>
</comment>
<dbReference type="SUPFAM" id="SSF55166">
    <property type="entry name" value="Hedgehog/DD-peptidase"/>
    <property type="match status" value="1"/>
</dbReference>
<dbReference type="Pfam" id="PF13539">
    <property type="entry name" value="Peptidase_M15_4"/>
    <property type="match status" value="1"/>
</dbReference>
<evidence type="ECO:0000313" key="3">
    <source>
        <dbReference type="EMBL" id="MFC5547634.1"/>
    </source>
</evidence>
<evidence type="ECO:0000256" key="1">
    <source>
        <dbReference type="SAM" id="Phobius"/>
    </source>
</evidence>
<dbReference type="Gene3D" id="3.30.1380.10">
    <property type="match status" value="1"/>
</dbReference>
<name>A0ABW0RS08_9BURK</name>
<gene>
    <name evidence="3" type="ORF">ACFPO9_03795</name>
</gene>
<keyword evidence="1" id="KW-0812">Transmembrane</keyword>
<dbReference type="InterPro" id="IPR039561">
    <property type="entry name" value="Peptidase_M15C"/>
</dbReference>
<dbReference type="InterPro" id="IPR009045">
    <property type="entry name" value="Zn_M74/Hedgehog-like"/>
</dbReference>
<dbReference type="CDD" id="cd14845">
    <property type="entry name" value="L-Ala-D-Glu_peptidase_like"/>
    <property type="match status" value="1"/>
</dbReference>
<dbReference type="Proteomes" id="UP001596086">
    <property type="component" value="Unassembled WGS sequence"/>
</dbReference>
<evidence type="ECO:0000259" key="2">
    <source>
        <dbReference type="Pfam" id="PF13539"/>
    </source>
</evidence>
<organism evidence="3 4">
    <name type="scientific">Massilia aerilata</name>
    <dbReference type="NCBI Taxonomy" id="453817"/>
    <lineage>
        <taxon>Bacteria</taxon>
        <taxon>Pseudomonadati</taxon>
        <taxon>Pseudomonadota</taxon>
        <taxon>Betaproteobacteria</taxon>
        <taxon>Burkholderiales</taxon>
        <taxon>Oxalobacteraceae</taxon>
        <taxon>Telluria group</taxon>
        <taxon>Massilia</taxon>
    </lineage>
</organism>